<gene>
    <name evidence="15" type="ORF">B6N60_04321</name>
</gene>
<dbReference type="Pfam" id="PF08447">
    <property type="entry name" value="PAS_3"/>
    <property type="match status" value="2"/>
</dbReference>
<dbReference type="InterPro" id="IPR001610">
    <property type="entry name" value="PAC"/>
</dbReference>
<dbReference type="FunFam" id="3.30.565.10:FF:000010">
    <property type="entry name" value="Sensor histidine kinase RcsC"/>
    <property type="match status" value="1"/>
</dbReference>
<feature type="modified residue" description="4-aspartylphosphate" evidence="9">
    <location>
        <position position="1013"/>
    </location>
</feature>
<dbReference type="InterPro" id="IPR000700">
    <property type="entry name" value="PAS-assoc_C"/>
</dbReference>
<feature type="domain" description="Histidine kinase" evidence="11">
    <location>
        <begin position="691"/>
        <end position="926"/>
    </location>
</feature>
<sequence>MLISNSECNQRTYQQFLDRDERYKYTITTVETFTTAWQYCQQTWPDVILLDYCLPDSEGLNKLAPLAKLNLGAELPVLVVSEYPEPAIAVQVMKLGCHSCLFKRDLTDQLLYQNIHKIIQQQQLIKTFAQQQQHQAATEQALRREHNLLSTIVDGAGTLVMVLDRQGRIVRFNQTCQQLSNYSLEEVQNKYFWNLLLIPEEIESFKTVFYSLLLTKLPAEYEHQLLTKNNQKKLISWHHSVLLDKQGNVEFIVSTGIDITARRQTEVNLQVSEKKLKLALEFSQIGYWEWDLHTNDIVASANTLVLLGYGSGSGTIDYDAYFQCIHPKDLEQVQKKIFYALANSTDYEAEYRVILPDSKIRWVSSKGRGEYDENGELHRMIGVLMDISDRKKSELENLCFIQALEELNQELDAQVKQRTQELETIFNQVGVGIAKLGLDGYPIKANQTLCQLLGYSSEEILTKSLEDICHPQDFPISKEQIDKLWSGQQQNFSLETRYICKNGTVIWVNLTVTAVSNTCGELDYLLVVTKDIHTRKLAEQALAASENKYRAIFNNTFQLTGLLSTEGLVLDINQTALDFGGLTLADVINHPFWETHWWQVVPEMSNQLQESVTRAAQGEFMRYEVNILGTNQEVKIIDFSLRPLKNQEGNVILLIAEGRDITDRKQAEEELHKTNRELARLTQLKDEFLANISHELRTPINAILGMSESLDEGVYGCLDQQQKDALTTIERSGKHLLSLINQILDVAKIQSGKMSLKLSSVSVQELCSQSLALLEPQAMKNKLQMNLHIADNITEIVVDPMLIKQALINLLSNAVKFTPKSGKVTLEVKLDLDSEKQKLETIKLKTFTPHILFTVTDTGIGIPSTEIDSLFQPFIQLDSQLNRQYEGTGLGLTLVKQIVEMHQGNMIVNSVLGQGSSFTMKLPYTQPLAQNIGALNLDINSKNNNFEIEDTSNENLKSAAIAPLILLAEDNEANIDTIGIYLQAKGYDLVIANNGLEALELANLHQPNLILMDIQMPVMDGLESIRQIRANPTLSHIPIIALTALAMPGDKEKCLNAGATDYLSKPVKLKNLVNKIGALIAQ</sequence>
<keyword evidence="6" id="KW-0418">Kinase</keyword>
<evidence type="ECO:0000259" key="13">
    <source>
        <dbReference type="PROSITE" id="PS50112"/>
    </source>
</evidence>
<evidence type="ECO:0000259" key="12">
    <source>
        <dbReference type="PROSITE" id="PS50110"/>
    </source>
</evidence>
<dbReference type="SUPFAM" id="SSF55785">
    <property type="entry name" value="PYP-like sensor domain (PAS domain)"/>
    <property type="match status" value="4"/>
</dbReference>
<keyword evidence="4 9" id="KW-0597">Phosphoprotein</keyword>
<dbReference type="PANTHER" id="PTHR43047:SF63">
    <property type="entry name" value="HISTIDINE KINASE"/>
    <property type="match status" value="1"/>
</dbReference>
<feature type="coiled-coil region" evidence="10">
    <location>
        <begin position="664"/>
        <end position="691"/>
    </location>
</feature>
<feature type="domain" description="PAC" evidence="14">
    <location>
        <begin position="621"/>
        <end position="673"/>
    </location>
</feature>
<dbReference type="InterPro" id="IPR000014">
    <property type="entry name" value="PAS"/>
</dbReference>
<evidence type="ECO:0000256" key="6">
    <source>
        <dbReference type="ARBA" id="ARBA00022777"/>
    </source>
</evidence>
<dbReference type="SUPFAM" id="SSF55874">
    <property type="entry name" value="ATPase domain of HSP90 chaperone/DNA topoisomerase II/histidine kinase"/>
    <property type="match status" value="1"/>
</dbReference>
<feature type="domain" description="PAC" evidence="14">
    <location>
        <begin position="219"/>
        <end position="271"/>
    </location>
</feature>
<dbReference type="InterPro" id="IPR003661">
    <property type="entry name" value="HisK_dim/P_dom"/>
</dbReference>
<dbReference type="InterPro" id="IPR036097">
    <property type="entry name" value="HisK_dim/P_sf"/>
</dbReference>
<accession>A0A975TCX6</accession>
<protein>
    <recommendedName>
        <fullName evidence="8">Circadian input-output histidine kinase CikA</fullName>
        <ecNumber evidence="3">2.7.13.3</ecNumber>
    </recommendedName>
</protein>
<dbReference type="Gene3D" id="3.30.450.20">
    <property type="entry name" value="PAS domain"/>
    <property type="match status" value="4"/>
</dbReference>
<proteinExistence type="inferred from homology"/>
<dbReference type="InterPro" id="IPR036890">
    <property type="entry name" value="HATPase_C_sf"/>
</dbReference>
<dbReference type="InterPro" id="IPR011006">
    <property type="entry name" value="CheY-like_superfamily"/>
</dbReference>
<evidence type="ECO:0000256" key="1">
    <source>
        <dbReference type="ARBA" id="ARBA00000085"/>
    </source>
</evidence>
<dbReference type="InterPro" id="IPR001789">
    <property type="entry name" value="Sig_transdc_resp-reg_receiver"/>
</dbReference>
<dbReference type="GO" id="GO:0000155">
    <property type="term" value="F:phosphorelay sensor kinase activity"/>
    <property type="evidence" value="ECO:0007669"/>
    <property type="project" value="InterPro"/>
</dbReference>
<dbReference type="PANTHER" id="PTHR43047">
    <property type="entry name" value="TWO-COMPONENT HISTIDINE PROTEIN KINASE"/>
    <property type="match status" value="1"/>
</dbReference>
<dbReference type="InterPro" id="IPR035965">
    <property type="entry name" value="PAS-like_dom_sf"/>
</dbReference>
<feature type="domain" description="PAC" evidence="14">
    <location>
        <begin position="492"/>
        <end position="544"/>
    </location>
</feature>
<comment type="similarity">
    <text evidence="2">In the N-terminal section; belongs to the phytochrome family.</text>
</comment>
<dbReference type="RefSeq" id="WP_190608417.1">
    <property type="nucleotide sequence ID" value="NZ_CP021056.1"/>
</dbReference>
<dbReference type="Pfam" id="PF08448">
    <property type="entry name" value="PAS_4"/>
    <property type="match status" value="2"/>
</dbReference>
<dbReference type="SMART" id="SM00086">
    <property type="entry name" value="PAC"/>
    <property type="match status" value="4"/>
</dbReference>
<keyword evidence="10" id="KW-0175">Coiled coil</keyword>
<organism evidence="15 16">
    <name type="scientific">Richelia sinica FACHB-800</name>
    <dbReference type="NCBI Taxonomy" id="1357546"/>
    <lineage>
        <taxon>Bacteria</taxon>
        <taxon>Bacillati</taxon>
        <taxon>Cyanobacteriota</taxon>
        <taxon>Cyanophyceae</taxon>
        <taxon>Nostocales</taxon>
        <taxon>Nostocaceae</taxon>
        <taxon>Richelia</taxon>
    </lineage>
</organism>
<feature type="domain" description="PAS" evidence="13">
    <location>
        <begin position="418"/>
        <end position="488"/>
    </location>
</feature>
<dbReference type="Gene3D" id="1.10.287.130">
    <property type="match status" value="1"/>
</dbReference>
<dbReference type="SMART" id="SM00448">
    <property type="entry name" value="REC"/>
    <property type="match status" value="2"/>
</dbReference>
<dbReference type="PROSITE" id="PS50110">
    <property type="entry name" value="RESPONSE_REGULATORY"/>
    <property type="match status" value="2"/>
</dbReference>
<keyword evidence="16" id="KW-1185">Reference proteome</keyword>
<dbReference type="PROSITE" id="PS50109">
    <property type="entry name" value="HIS_KIN"/>
    <property type="match status" value="1"/>
</dbReference>
<dbReference type="EC" id="2.7.13.3" evidence="3"/>
<dbReference type="SMART" id="SM00387">
    <property type="entry name" value="HATPase_c"/>
    <property type="match status" value="1"/>
</dbReference>
<dbReference type="InterPro" id="IPR013656">
    <property type="entry name" value="PAS_4"/>
</dbReference>
<evidence type="ECO:0000313" key="16">
    <source>
        <dbReference type="Proteomes" id="UP000683511"/>
    </source>
</evidence>
<evidence type="ECO:0000259" key="11">
    <source>
        <dbReference type="PROSITE" id="PS50109"/>
    </source>
</evidence>
<dbReference type="Pfam" id="PF00072">
    <property type="entry name" value="Response_reg"/>
    <property type="match status" value="2"/>
</dbReference>
<feature type="domain" description="Response regulatory" evidence="12">
    <location>
        <begin position="964"/>
        <end position="1080"/>
    </location>
</feature>
<feature type="domain" description="Response regulatory" evidence="12">
    <location>
        <begin position="1"/>
        <end position="118"/>
    </location>
</feature>
<dbReference type="NCBIfam" id="TIGR00229">
    <property type="entry name" value="sensory_box"/>
    <property type="match status" value="4"/>
</dbReference>
<keyword evidence="7" id="KW-0902">Two-component regulatory system</keyword>
<evidence type="ECO:0000313" key="15">
    <source>
        <dbReference type="EMBL" id="QXE25601.1"/>
    </source>
</evidence>
<dbReference type="InterPro" id="IPR004358">
    <property type="entry name" value="Sig_transdc_His_kin-like_C"/>
</dbReference>
<dbReference type="CDD" id="cd00130">
    <property type="entry name" value="PAS"/>
    <property type="match status" value="4"/>
</dbReference>
<name>A0A975TCX6_9NOST</name>
<dbReference type="FunFam" id="1.10.287.130:FF:000145">
    <property type="entry name" value="Sensory transduction histidine kinase"/>
    <property type="match status" value="1"/>
</dbReference>
<dbReference type="SUPFAM" id="SSF52172">
    <property type="entry name" value="CheY-like"/>
    <property type="match status" value="2"/>
</dbReference>
<dbReference type="GO" id="GO:0005886">
    <property type="term" value="C:plasma membrane"/>
    <property type="evidence" value="ECO:0007669"/>
    <property type="project" value="TreeGrafter"/>
</dbReference>
<dbReference type="FunFam" id="3.30.450.20:FF:000155">
    <property type="entry name" value="Sensor histidine kinase TodS"/>
    <property type="match status" value="1"/>
</dbReference>
<dbReference type="CDD" id="cd17546">
    <property type="entry name" value="REC_hyHK_CKI1_RcsC-like"/>
    <property type="match status" value="1"/>
</dbReference>
<dbReference type="GO" id="GO:0009927">
    <property type="term" value="F:histidine phosphotransfer kinase activity"/>
    <property type="evidence" value="ECO:0007669"/>
    <property type="project" value="TreeGrafter"/>
</dbReference>
<dbReference type="PRINTS" id="PR00344">
    <property type="entry name" value="BCTRLSENSOR"/>
</dbReference>
<dbReference type="Gene3D" id="3.40.50.2300">
    <property type="match status" value="2"/>
</dbReference>
<dbReference type="CDD" id="cd00156">
    <property type="entry name" value="REC"/>
    <property type="match status" value="1"/>
</dbReference>
<dbReference type="Gene3D" id="2.10.70.100">
    <property type="match status" value="1"/>
</dbReference>
<evidence type="ECO:0000256" key="5">
    <source>
        <dbReference type="ARBA" id="ARBA00022679"/>
    </source>
</evidence>
<evidence type="ECO:0000256" key="4">
    <source>
        <dbReference type="ARBA" id="ARBA00022553"/>
    </source>
</evidence>
<dbReference type="Pfam" id="PF02518">
    <property type="entry name" value="HATPase_c"/>
    <property type="match status" value="1"/>
</dbReference>
<dbReference type="CDD" id="cd16922">
    <property type="entry name" value="HATPase_EvgS-ArcB-TorS-like"/>
    <property type="match status" value="1"/>
</dbReference>
<evidence type="ECO:0000256" key="10">
    <source>
        <dbReference type="SAM" id="Coils"/>
    </source>
</evidence>
<evidence type="ECO:0000256" key="3">
    <source>
        <dbReference type="ARBA" id="ARBA00012438"/>
    </source>
</evidence>
<feature type="modified residue" description="4-aspartylphosphate" evidence="9">
    <location>
        <position position="51"/>
    </location>
</feature>
<dbReference type="SUPFAM" id="SSF47384">
    <property type="entry name" value="Homodimeric domain of signal transducing histidine kinase"/>
    <property type="match status" value="1"/>
</dbReference>
<evidence type="ECO:0000256" key="2">
    <source>
        <dbReference type="ARBA" id="ARBA00006402"/>
    </source>
</evidence>
<feature type="domain" description="PAS" evidence="13">
    <location>
        <begin position="145"/>
        <end position="216"/>
    </location>
</feature>
<reference evidence="15" key="1">
    <citation type="submission" date="2017-04" db="EMBL/GenBank/DDBJ databases">
        <title>Genome deletions in a multicellular cyanobacterial endosymbiont for morphological adaptation in marine diatoms.</title>
        <authorList>
            <person name="Wang Y."/>
            <person name="Gao H."/>
            <person name="Li R."/>
            <person name="Xu X."/>
        </authorList>
    </citation>
    <scope>NUCLEOTIDE SEQUENCE</scope>
    <source>
        <strain evidence="15">FACHB 800</strain>
    </source>
</reference>
<evidence type="ECO:0000259" key="14">
    <source>
        <dbReference type="PROSITE" id="PS50113"/>
    </source>
</evidence>
<comment type="catalytic activity">
    <reaction evidence="1">
        <text>ATP + protein L-histidine = ADP + protein N-phospho-L-histidine.</text>
        <dbReference type="EC" id="2.7.13.3"/>
    </reaction>
</comment>
<keyword evidence="5" id="KW-0808">Transferase</keyword>
<dbReference type="SMART" id="SM00388">
    <property type="entry name" value="HisKA"/>
    <property type="match status" value="1"/>
</dbReference>
<evidence type="ECO:0000256" key="7">
    <source>
        <dbReference type="ARBA" id="ARBA00023012"/>
    </source>
</evidence>
<dbReference type="KEGG" id="rsin:B6N60_04321"/>
<dbReference type="SMART" id="SM00091">
    <property type="entry name" value="PAS"/>
    <property type="match status" value="4"/>
</dbReference>
<dbReference type="CDD" id="cd00082">
    <property type="entry name" value="HisKA"/>
    <property type="match status" value="1"/>
</dbReference>
<dbReference type="Gene3D" id="3.30.565.10">
    <property type="entry name" value="Histidine kinase-like ATPase, C-terminal domain"/>
    <property type="match status" value="1"/>
</dbReference>
<evidence type="ECO:0000256" key="8">
    <source>
        <dbReference type="ARBA" id="ARBA00074306"/>
    </source>
</evidence>
<dbReference type="EMBL" id="CP021056">
    <property type="protein sequence ID" value="QXE25601.1"/>
    <property type="molecule type" value="Genomic_DNA"/>
</dbReference>
<dbReference type="InterPro" id="IPR003594">
    <property type="entry name" value="HATPase_dom"/>
</dbReference>
<feature type="domain" description="PAC" evidence="14">
    <location>
        <begin position="347"/>
        <end position="399"/>
    </location>
</feature>
<evidence type="ECO:0000256" key="9">
    <source>
        <dbReference type="PROSITE-ProRule" id="PRU00169"/>
    </source>
</evidence>
<dbReference type="InterPro" id="IPR013655">
    <property type="entry name" value="PAS_fold_3"/>
</dbReference>
<dbReference type="AlphaFoldDB" id="A0A975TCX6"/>
<dbReference type="PROSITE" id="PS50112">
    <property type="entry name" value="PAS"/>
    <property type="match status" value="2"/>
</dbReference>
<dbReference type="Pfam" id="PF00512">
    <property type="entry name" value="HisKA"/>
    <property type="match status" value="1"/>
</dbReference>
<dbReference type="InterPro" id="IPR005467">
    <property type="entry name" value="His_kinase_dom"/>
</dbReference>
<dbReference type="PROSITE" id="PS50113">
    <property type="entry name" value="PAC"/>
    <property type="match status" value="4"/>
</dbReference>
<dbReference type="Proteomes" id="UP000683511">
    <property type="component" value="Chromosome"/>
</dbReference>